<keyword evidence="2" id="KW-1185">Reference proteome</keyword>
<reference evidence="1" key="1">
    <citation type="submission" date="2022-07" db="EMBL/GenBank/DDBJ databases">
        <title>Genome Sequence of Phlebia brevispora.</title>
        <authorList>
            <person name="Buettner E."/>
        </authorList>
    </citation>
    <scope>NUCLEOTIDE SEQUENCE</scope>
    <source>
        <strain evidence="1">MPL23</strain>
    </source>
</reference>
<sequence length="654" mass="72694">MQGLNTYGESIPDQVEPTVKAFTPLLKAREQEIFSVKRKTFKYGATDRHQLDVYYPPSTAVRKAPILFFVYGGGYTHGDRVRGLPDYRCLNTGAFFAKQGFSTVIADYRVYPHINFPDPATDIADAYEWIVSNMVKVNEGADVKLDASQVFFMGHSAGSTSISTLMLVPGLLPVSLREHISGLILMSGAYDFRGEPMADPKLLAEYFGATPEEQQKTEPLGLLENAPNDVLDNFPPVLAPLSEYDSPPIVVSHQNFISLLRKRVAAPVEEMILKGHNHISPEIAGFGLFHLGHPSTTSAYDIGPHYGTSRYFPLTMLVQAEFTTVTLNERLGHLMGIQAHFNHCNVSQMEVVKGLGSNIPEQMEPTNNAFEPLLRPHEAEILSYKRRTFKYGATDRHQLDVYYPFSTQTGTAPVLFFVYGGGYVTGSRLLDPPHDLKYKNVGAFFAKRGFVVVIADYRLLPHIKYPDPAIDIRDAVAWVVANNDVVNQDVDVKADVSQIFLMGHSAGATTVSTLILLPDLLSNDLRQRISGVIFNAGAYEFRGAPALLPKMLRGYYGTDEELRKREPLGLLENAPIDMLDNFPPVLVVIAEFDFPPLVVSYEKMAMMLKAKLTSGVDELLMKGHNHVSPYNSLFSGEGEEWGLDVVEWLKAKCH</sequence>
<dbReference type="Proteomes" id="UP001148662">
    <property type="component" value="Unassembled WGS sequence"/>
</dbReference>
<comment type="caution">
    <text evidence="1">The sequence shown here is derived from an EMBL/GenBank/DDBJ whole genome shotgun (WGS) entry which is preliminary data.</text>
</comment>
<protein>
    <submittedName>
        <fullName evidence="1">Uncharacterized protein</fullName>
    </submittedName>
</protein>
<gene>
    <name evidence="1" type="ORF">NM688_g4300</name>
</gene>
<evidence type="ECO:0000313" key="1">
    <source>
        <dbReference type="EMBL" id="KAJ3552158.1"/>
    </source>
</evidence>
<proteinExistence type="predicted"/>
<accession>A0ACC1T3A7</accession>
<dbReference type="EMBL" id="JANHOG010000698">
    <property type="protein sequence ID" value="KAJ3552158.1"/>
    <property type="molecule type" value="Genomic_DNA"/>
</dbReference>
<evidence type="ECO:0000313" key="2">
    <source>
        <dbReference type="Proteomes" id="UP001148662"/>
    </source>
</evidence>
<name>A0ACC1T3A7_9APHY</name>
<organism evidence="1 2">
    <name type="scientific">Phlebia brevispora</name>
    <dbReference type="NCBI Taxonomy" id="194682"/>
    <lineage>
        <taxon>Eukaryota</taxon>
        <taxon>Fungi</taxon>
        <taxon>Dikarya</taxon>
        <taxon>Basidiomycota</taxon>
        <taxon>Agaricomycotina</taxon>
        <taxon>Agaricomycetes</taxon>
        <taxon>Polyporales</taxon>
        <taxon>Meruliaceae</taxon>
        <taxon>Phlebia</taxon>
    </lineage>
</organism>